<dbReference type="Pfam" id="PF07479">
    <property type="entry name" value="NAD_Gly3P_dh_C"/>
    <property type="match status" value="1"/>
</dbReference>
<dbReference type="InterPro" id="IPR006168">
    <property type="entry name" value="G3P_DH_NAD-dep"/>
</dbReference>
<protein>
    <recommendedName>
        <fullName evidence="11 13">Glycerol-3-phosphate dehydrogenase [NAD(P)+]</fullName>
        <ecNumber evidence="10 13">1.1.1.94</ecNumber>
    </recommendedName>
    <alternativeName>
        <fullName evidence="13">NAD(P)(+)-dependent glycerol-3-phosphate dehydrogenase</fullName>
    </alternativeName>
    <alternativeName>
        <fullName evidence="12 13">NAD(P)H-dependent dihydroxyacetone-phosphate reductase</fullName>
    </alternativeName>
</protein>
<comment type="catalytic activity">
    <reaction evidence="9">
        <text>sn-glycerol 3-phosphate + NADP(+) = dihydroxyacetone phosphate + NADPH + H(+)</text>
        <dbReference type="Rhea" id="RHEA:11096"/>
        <dbReference type="ChEBI" id="CHEBI:15378"/>
        <dbReference type="ChEBI" id="CHEBI:57597"/>
        <dbReference type="ChEBI" id="CHEBI:57642"/>
        <dbReference type="ChEBI" id="CHEBI:57783"/>
        <dbReference type="ChEBI" id="CHEBI:58349"/>
        <dbReference type="EC" id="1.1.1.94"/>
    </reaction>
    <physiologicalReaction direction="right-to-left" evidence="9">
        <dbReference type="Rhea" id="RHEA:11098"/>
    </physiologicalReaction>
</comment>
<keyword evidence="4 13" id="KW-0560">Oxidoreductase</keyword>
<keyword evidence="3 13" id="KW-0521">NADP</keyword>
<evidence type="ECO:0000256" key="1">
    <source>
        <dbReference type="ARBA" id="ARBA00011009"/>
    </source>
</evidence>
<evidence type="ECO:0000256" key="15">
    <source>
        <dbReference type="PIRSR" id="PIRSR000114-2"/>
    </source>
</evidence>
<dbReference type="PANTHER" id="PTHR11728">
    <property type="entry name" value="GLYCEROL-3-PHOSPHATE DEHYDROGENASE"/>
    <property type="match status" value="1"/>
</dbReference>
<dbReference type="GO" id="GO:0005975">
    <property type="term" value="P:carbohydrate metabolic process"/>
    <property type="evidence" value="ECO:0007669"/>
    <property type="project" value="InterPro"/>
</dbReference>
<keyword evidence="13" id="KW-0963">Cytoplasm</keyword>
<dbReference type="GO" id="GO:0141152">
    <property type="term" value="F:glycerol-3-phosphate dehydrogenase (NAD+) activity"/>
    <property type="evidence" value="ECO:0007669"/>
    <property type="project" value="RHEA"/>
</dbReference>
<dbReference type="HOGENOM" id="CLU_033449_0_2_5"/>
<evidence type="ECO:0000256" key="11">
    <source>
        <dbReference type="ARBA" id="ARBA00069372"/>
    </source>
</evidence>
<keyword evidence="21" id="KW-1185">Reference proteome</keyword>
<evidence type="ECO:0000256" key="13">
    <source>
        <dbReference type="HAMAP-Rule" id="MF_00394"/>
    </source>
</evidence>
<dbReference type="InterPro" id="IPR008927">
    <property type="entry name" value="6-PGluconate_DH-like_C_sf"/>
</dbReference>
<comment type="subcellular location">
    <subcellularLocation>
        <location evidence="13">Cytoplasm</location>
    </subcellularLocation>
</comment>
<dbReference type="NCBIfam" id="NF000940">
    <property type="entry name" value="PRK00094.1-2"/>
    <property type="match status" value="1"/>
</dbReference>
<evidence type="ECO:0000256" key="10">
    <source>
        <dbReference type="ARBA" id="ARBA00066687"/>
    </source>
</evidence>
<dbReference type="InterPro" id="IPR006109">
    <property type="entry name" value="G3P_DH_NAD-dep_C"/>
</dbReference>
<evidence type="ECO:0000256" key="16">
    <source>
        <dbReference type="PIRSR" id="PIRSR000114-3"/>
    </source>
</evidence>
<feature type="binding site" evidence="13">
    <location>
        <position position="148"/>
    </location>
    <ligand>
        <name>NADPH</name>
        <dbReference type="ChEBI" id="CHEBI:57783"/>
    </ligand>
</feature>
<dbReference type="GO" id="GO:0046167">
    <property type="term" value="P:glycerol-3-phosphate biosynthetic process"/>
    <property type="evidence" value="ECO:0007669"/>
    <property type="project" value="UniProtKB-UniRule"/>
</dbReference>
<dbReference type="GO" id="GO:0046168">
    <property type="term" value="P:glycerol-3-phosphate catabolic process"/>
    <property type="evidence" value="ECO:0007669"/>
    <property type="project" value="InterPro"/>
</dbReference>
<evidence type="ECO:0000256" key="3">
    <source>
        <dbReference type="ARBA" id="ARBA00022857"/>
    </source>
</evidence>
<comment type="caution">
    <text evidence="13">Lacks conserved residue(s) required for the propagation of feature annotation.</text>
</comment>
<feature type="binding site" evidence="16">
    <location>
        <position position="263"/>
    </location>
    <ligand>
        <name>NAD(+)</name>
        <dbReference type="ChEBI" id="CHEBI:57540"/>
    </ligand>
</feature>
<proteinExistence type="inferred from homology"/>
<dbReference type="SUPFAM" id="SSF48179">
    <property type="entry name" value="6-phosphogluconate dehydrogenase C-terminal domain-like"/>
    <property type="match status" value="1"/>
</dbReference>
<dbReference type="eggNOG" id="COG0240">
    <property type="taxonomic scope" value="Bacteria"/>
</dbReference>
<feature type="binding site" evidence="13">
    <location>
        <position position="287"/>
    </location>
    <ligand>
        <name>NADPH</name>
        <dbReference type="ChEBI" id="CHEBI:57783"/>
    </ligand>
</feature>
<sequence length="341" mass="35963">MAVEYADNPSVAVIGAGSWGTALAALLAGKLPQVTLWAREPEVVEGINQGHHNPVYLADLDLPPNLVAHQDLAWVAANHDVLVMVVPTQFCRQVLAQLKPHVRPHVTFVSATKGVETANLALISEIFTQTFAAPIAQRTCYLSGPSFAREVIAGQPVAVAMAGADEAALAAMQALFFFPHFRTYSTSDVVGVELGGALKNIIAIAAGISDGLGYGAGARAALITRGLAEIARLGHIYGANPQTFAGLSGMGDLLMTASSTLSRNYTTGFRLGQGESLSHISGSSREVAEGVQTAASTWLLAQRHGVEMPITQAVHAILFEQVPPQQAVTQLLNRDMKREAV</sequence>
<dbReference type="GO" id="GO:0141153">
    <property type="term" value="F:glycerol-3-phosphate dehydrogenase (NADP+) activity"/>
    <property type="evidence" value="ECO:0007669"/>
    <property type="project" value="RHEA"/>
</dbReference>
<feature type="binding site" evidence="13">
    <location>
        <position position="252"/>
    </location>
    <ligand>
        <name>sn-glycerol 3-phosphate</name>
        <dbReference type="ChEBI" id="CHEBI:57597"/>
    </ligand>
</feature>
<evidence type="ECO:0000256" key="2">
    <source>
        <dbReference type="ARBA" id="ARBA00022516"/>
    </source>
</evidence>
<dbReference type="RefSeq" id="WP_011712422.1">
    <property type="nucleotide sequence ID" value="NC_008576.1"/>
</dbReference>
<keyword evidence="2 13" id="KW-0444">Lipid biosynthesis</keyword>
<feature type="binding site" evidence="13">
    <location>
        <position position="263"/>
    </location>
    <ligand>
        <name>NADPH</name>
        <dbReference type="ChEBI" id="CHEBI:57783"/>
    </ligand>
</feature>
<comment type="pathway">
    <text evidence="13">Membrane lipid metabolism; glycerophospholipid metabolism.</text>
</comment>
<feature type="binding site" evidence="16">
    <location>
        <position position="90"/>
    </location>
    <ligand>
        <name>NAD(+)</name>
        <dbReference type="ChEBI" id="CHEBI:57540"/>
    </ligand>
</feature>
<feature type="active site" description="Proton acceptor" evidence="13 14">
    <location>
        <position position="199"/>
    </location>
</feature>
<dbReference type="FunFam" id="1.10.1040.10:FF:000001">
    <property type="entry name" value="Glycerol-3-phosphate dehydrogenase [NAD(P)+]"/>
    <property type="match status" value="1"/>
</dbReference>
<dbReference type="Pfam" id="PF01210">
    <property type="entry name" value="NAD_Gly3P_dh_N"/>
    <property type="match status" value="1"/>
</dbReference>
<comment type="similarity">
    <text evidence="1 13 17">Belongs to the NAD-dependent glycerol-3-phosphate dehydrogenase family.</text>
</comment>
<dbReference type="Proteomes" id="UP000002586">
    <property type="component" value="Chromosome"/>
</dbReference>
<feature type="domain" description="Glycerol-3-phosphate dehydrogenase NAD-dependent C-terminal" evidence="19">
    <location>
        <begin position="188"/>
        <end position="328"/>
    </location>
</feature>
<evidence type="ECO:0000256" key="14">
    <source>
        <dbReference type="PIRSR" id="PIRSR000114-1"/>
    </source>
</evidence>
<feature type="binding site" evidence="13">
    <location>
        <position position="113"/>
    </location>
    <ligand>
        <name>sn-glycerol 3-phosphate</name>
        <dbReference type="ChEBI" id="CHEBI:57597"/>
    </ligand>
</feature>
<keyword evidence="7 13" id="KW-0594">Phospholipid biosynthesis</keyword>
<name>A0L5L9_MAGMM</name>
<feature type="binding site" evidence="15">
    <location>
        <position position="113"/>
    </location>
    <ligand>
        <name>substrate</name>
    </ligand>
</feature>
<reference evidence="21" key="1">
    <citation type="journal article" date="2009" name="Appl. Environ. Microbiol.">
        <title>Complete genome sequence of the chemolithoautotrophic marine magnetotactic coccus strain MC-1.</title>
        <authorList>
            <person name="Schubbe S."/>
            <person name="Williams T.J."/>
            <person name="Xie G."/>
            <person name="Kiss H.E."/>
            <person name="Brettin T.S."/>
            <person name="Martinez D."/>
            <person name="Ross C.A."/>
            <person name="Schuler D."/>
            <person name="Cox B.L."/>
            <person name="Nealson K.H."/>
            <person name="Bazylinski D.A."/>
        </authorList>
    </citation>
    <scope>NUCLEOTIDE SEQUENCE [LARGE SCALE GENOMIC DNA]</scope>
    <source>
        <strain evidence="21">ATCC BAA-1437 / JCM 17883 / MC-1</strain>
    </source>
</reference>
<evidence type="ECO:0000256" key="7">
    <source>
        <dbReference type="ARBA" id="ARBA00023209"/>
    </source>
</evidence>
<dbReference type="STRING" id="156889.Mmc1_0741"/>
<feature type="binding site" evidence="13">
    <location>
        <position position="199"/>
    </location>
    <ligand>
        <name>sn-glycerol 3-phosphate</name>
        <dbReference type="ChEBI" id="CHEBI:57597"/>
    </ligand>
</feature>
<evidence type="ECO:0000256" key="17">
    <source>
        <dbReference type="RuleBase" id="RU000437"/>
    </source>
</evidence>
<reference evidence="20 21" key="2">
    <citation type="journal article" date="2012" name="Int. J. Syst. Evol. Microbiol.">
        <title>Magnetococcus marinus gen. nov., sp. nov., a marine, magnetotactic bacterium that represents a novel lineage (Magnetococcaceae fam. nov.; Magnetococcales ord. nov.) at the base of the Alphaproteobacteria.</title>
        <authorList>
            <person name="Bazylinski D.A."/>
            <person name="Williams T.J."/>
            <person name="Lefevre C.T."/>
            <person name="Berg R.J."/>
            <person name="Zhang C.L."/>
            <person name="Bowser S.S."/>
            <person name="Dean A.J."/>
            <person name="Beveridge T.J."/>
        </authorList>
    </citation>
    <scope>NUCLEOTIDE SEQUENCE [LARGE SCALE GENOMIC DNA]</scope>
    <source>
        <strain evidence="21">ATCC BAA-1437 / JCM 17883 / MC-1</strain>
    </source>
</reference>
<gene>
    <name evidence="13" type="primary">gpsA</name>
    <name evidence="20" type="ordered locus">Mmc1_0741</name>
</gene>
<dbReference type="GO" id="GO:0005829">
    <property type="term" value="C:cytosol"/>
    <property type="evidence" value="ECO:0007669"/>
    <property type="project" value="TreeGrafter"/>
</dbReference>
<evidence type="ECO:0000313" key="21">
    <source>
        <dbReference type="Proteomes" id="UP000002586"/>
    </source>
</evidence>
<dbReference type="InterPro" id="IPR036291">
    <property type="entry name" value="NAD(P)-bd_dom_sf"/>
</dbReference>
<dbReference type="HAMAP" id="MF_00394">
    <property type="entry name" value="NAD_Glyc3P_dehydrog"/>
    <property type="match status" value="1"/>
</dbReference>
<feature type="binding site" evidence="16">
    <location>
        <begin position="15"/>
        <end position="20"/>
    </location>
    <ligand>
        <name>NAD(+)</name>
        <dbReference type="ChEBI" id="CHEBI:57540"/>
    </ligand>
</feature>
<keyword evidence="5 13" id="KW-0520">NAD</keyword>
<dbReference type="EMBL" id="CP000471">
    <property type="protein sequence ID" value="ABK43262.1"/>
    <property type="molecule type" value="Genomic_DNA"/>
</dbReference>
<feature type="binding site" evidence="13">
    <location>
        <position position="56"/>
    </location>
    <ligand>
        <name>NADPH</name>
        <dbReference type="ChEBI" id="CHEBI:57783"/>
    </ligand>
</feature>
<dbReference type="Gene3D" id="1.10.1040.10">
    <property type="entry name" value="N-(1-d-carboxylethyl)-l-norvaline Dehydrogenase, domain 2"/>
    <property type="match status" value="1"/>
</dbReference>
<dbReference type="EC" id="1.1.1.94" evidence="10 13"/>
<dbReference type="GO" id="GO:0006650">
    <property type="term" value="P:glycerophospholipid metabolic process"/>
    <property type="evidence" value="ECO:0007669"/>
    <property type="project" value="UniProtKB-UniRule"/>
</dbReference>
<keyword evidence="8 13" id="KW-1208">Phospholipid metabolism</keyword>
<feature type="binding site" evidence="13">
    <location>
        <position position="39"/>
    </location>
    <ligand>
        <name>NADPH</name>
        <dbReference type="ChEBI" id="CHEBI:57783"/>
    </ligand>
</feature>
<feature type="binding site" evidence="15">
    <location>
        <begin position="263"/>
        <end position="264"/>
    </location>
    <ligand>
        <name>substrate</name>
    </ligand>
</feature>
<dbReference type="PRINTS" id="PR00077">
    <property type="entry name" value="GPDHDRGNASE"/>
</dbReference>
<dbReference type="FunFam" id="3.40.50.720:FF:000019">
    <property type="entry name" value="Glycerol-3-phosphate dehydrogenase [NAD(P)+]"/>
    <property type="match status" value="1"/>
</dbReference>
<feature type="binding site" evidence="13">
    <location>
        <position position="19"/>
    </location>
    <ligand>
        <name>NADPH</name>
        <dbReference type="ChEBI" id="CHEBI:57783"/>
    </ligand>
</feature>
<comment type="function">
    <text evidence="13">Catalyzes the reduction of the glycolytic intermediate dihydroxyacetone phosphate (DHAP) to sn-glycerol 3-phosphate (G3P), the key precursor for phospholipid synthesis.</text>
</comment>
<dbReference type="OrthoDB" id="9812273at2"/>
<dbReference type="GO" id="GO:0008654">
    <property type="term" value="P:phospholipid biosynthetic process"/>
    <property type="evidence" value="ECO:0007669"/>
    <property type="project" value="UniProtKB-KW"/>
</dbReference>
<evidence type="ECO:0000256" key="12">
    <source>
        <dbReference type="ARBA" id="ARBA00080511"/>
    </source>
</evidence>
<feature type="binding site" evidence="13">
    <location>
        <position position="264"/>
    </location>
    <ligand>
        <name>sn-glycerol 3-phosphate</name>
        <dbReference type="ChEBI" id="CHEBI:57597"/>
    </ligand>
</feature>
<dbReference type="PIRSF" id="PIRSF000114">
    <property type="entry name" value="Glycerol-3-P_dh"/>
    <property type="match status" value="1"/>
</dbReference>
<feature type="binding site" evidence="13">
    <location>
        <position position="262"/>
    </location>
    <ligand>
        <name>sn-glycerol 3-phosphate</name>
        <dbReference type="ChEBI" id="CHEBI:57597"/>
    </ligand>
</feature>
<keyword evidence="13" id="KW-0547">Nucleotide-binding</keyword>
<feature type="domain" description="Glycerol-3-phosphate dehydrogenase NAD-dependent N-terminal" evidence="18">
    <location>
        <begin position="11"/>
        <end position="167"/>
    </location>
</feature>
<feature type="binding site" evidence="13">
    <location>
        <position position="146"/>
    </location>
    <ligand>
        <name>sn-glycerol 3-phosphate</name>
        <dbReference type="ChEBI" id="CHEBI:57597"/>
    </ligand>
</feature>
<evidence type="ECO:0000256" key="5">
    <source>
        <dbReference type="ARBA" id="ARBA00023027"/>
    </source>
</evidence>
<dbReference type="InterPro" id="IPR013328">
    <property type="entry name" value="6PGD_dom2"/>
</dbReference>
<keyword evidence="6 13" id="KW-0443">Lipid metabolism</keyword>
<evidence type="ECO:0000256" key="9">
    <source>
        <dbReference type="ARBA" id="ARBA00052716"/>
    </source>
</evidence>
<evidence type="ECO:0000256" key="6">
    <source>
        <dbReference type="ARBA" id="ARBA00023098"/>
    </source>
</evidence>
<evidence type="ECO:0000256" key="8">
    <source>
        <dbReference type="ARBA" id="ARBA00023264"/>
    </source>
</evidence>
<dbReference type="GO" id="GO:0051287">
    <property type="term" value="F:NAD binding"/>
    <property type="evidence" value="ECO:0007669"/>
    <property type="project" value="InterPro"/>
</dbReference>
<dbReference type="PANTHER" id="PTHR11728:SF1">
    <property type="entry name" value="GLYCEROL-3-PHOSPHATE DEHYDROGENASE [NAD(+)] 2, CHLOROPLASTIC"/>
    <property type="match status" value="1"/>
</dbReference>
<feature type="binding site" evidence="16">
    <location>
        <position position="148"/>
    </location>
    <ligand>
        <name>NAD(+)</name>
        <dbReference type="ChEBI" id="CHEBI:57540"/>
    </ligand>
</feature>
<feature type="binding site" evidence="13">
    <location>
        <position position="289"/>
    </location>
    <ligand>
        <name>NADPH</name>
        <dbReference type="ChEBI" id="CHEBI:57783"/>
    </ligand>
</feature>
<organism evidence="20 21">
    <name type="scientific">Magnetococcus marinus (strain ATCC BAA-1437 / JCM 17883 / MC-1)</name>
    <dbReference type="NCBI Taxonomy" id="156889"/>
    <lineage>
        <taxon>Bacteria</taxon>
        <taxon>Pseudomonadati</taxon>
        <taxon>Pseudomonadota</taxon>
        <taxon>Magnetococcia</taxon>
        <taxon>Magnetococcales</taxon>
        <taxon>Magnetococcaceae</taxon>
        <taxon>Magnetococcus</taxon>
    </lineage>
</organism>
<feature type="binding site" evidence="13">
    <location>
        <position position="18"/>
    </location>
    <ligand>
        <name>NADPH</name>
        <dbReference type="ChEBI" id="CHEBI:57783"/>
    </ligand>
</feature>
<feature type="binding site" evidence="13">
    <location>
        <position position="144"/>
    </location>
    <ligand>
        <name>sn-glycerol 3-phosphate</name>
        <dbReference type="ChEBI" id="CHEBI:57597"/>
    </ligand>
</feature>
<dbReference type="SUPFAM" id="SSF51735">
    <property type="entry name" value="NAD(P)-binding Rossmann-fold domains"/>
    <property type="match status" value="1"/>
</dbReference>
<evidence type="ECO:0000259" key="18">
    <source>
        <dbReference type="Pfam" id="PF01210"/>
    </source>
</evidence>
<comment type="catalytic activity">
    <reaction evidence="13">
        <text>sn-glycerol 3-phosphate + NAD(+) = dihydroxyacetone phosphate + NADH + H(+)</text>
        <dbReference type="Rhea" id="RHEA:11092"/>
        <dbReference type="ChEBI" id="CHEBI:15378"/>
        <dbReference type="ChEBI" id="CHEBI:57540"/>
        <dbReference type="ChEBI" id="CHEBI:57597"/>
        <dbReference type="ChEBI" id="CHEBI:57642"/>
        <dbReference type="ChEBI" id="CHEBI:57945"/>
        <dbReference type="EC" id="1.1.1.94"/>
    </reaction>
</comment>
<evidence type="ECO:0000256" key="4">
    <source>
        <dbReference type="ARBA" id="ARBA00023002"/>
    </source>
</evidence>
<dbReference type="NCBIfam" id="NF000942">
    <property type="entry name" value="PRK00094.1-4"/>
    <property type="match status" value="1"/>
</dbReference>
<dbReference type="Gene3D" id="3.40.50.720">
    <property type="entry name" value="NAD(P)-binding Rossmann-like Domain"/>
    <property type="match status" value="1"/>
</dbReference>
<dbReference type="KEGG" id="mgm:Mmc1_0741"/>
<dbReference type="InterPro" id="IPR011128">
    <property type="entry name" value="G3P_DH_NAD-dep_N"/>
</dbReference>
<feature type="binding site" evidence="13">
    <location>
        <position position="263"/>
    </location>
    <ligand>
        <name>sn-glycerol 3-phosphate</name>
        <dbReference type="ChEBI" id="CHEBI:57597"/>
    </ligand>
</feature>
<dbReference type="AlphaFoldDB" id="A0L5L9"/>
<accession>A0L5L9</accession>
<evidence type="ECO:0000313" key="20">
    <source>
        <dbReference type="EMBL" id="ABK43262.1"/>
    </source>
</evidence>
<evidence type="ECO:0000259" key="19">
    <source>
        <dbReference type="Pfam" id="PF07479"/>
    </source>
</evidence>
<dbReference type="UniPathway" id="UPA00940"/>
<feature type="binding site" evidence="13">
    <location>
        <position position="113"/>
    </location>
    <ligand>
        <name>NADPH</name>
        <dbReference type="ChEBI" id="CHEBI:57783"/>
    </ligand>
</feature>